<dbReference type="Pfam" id="PF01425">
    <property type="entry name" value="Amidase"/>
    <property type="match status" value="2"/>
</dbReference>
<name>A0ABR2YFK3_9CHLO</name>
<organism evidence="2 3">
    <name type="scientific">Coccomyxa subellipsoidea</name>
    <dbReference type="NCBI Taxonomy" id="248742"/>
    <lineage>
        <taxon>Eukaryota</taxon>
        <taxon>Viridiplantae</taxon>
        <taxon>Chlorophyta</taxon>
        <taxon>core chlorophytes</taxon>
        <taxon>Trebouxiophyceae</taxon>
        <taxon>Trebouxiophyceae incertae sedis</taxon>
        <taxon>Coccomyxaceae</taxon>
        <taxon>Coccomyxa</taxon>
    </lineage>
</organism>
<dbReference type="NCBIfam" id="NF006169">
    <property type="entry name" value="PRK08310.1"/>
    <property type="match status" value="1"/>
</dbReference>
<feature type="domain" description="Amidase" evidence="1">
    <location>
        <begin position="318"/>
        <end position="433"/>
    </location>
</feature>
<comment type="caution">
    <text evidence="2">The sequence shown here is derived from an EMBL/GenBank/DDBJ whole genome shotgun (WGS) entry which is preliminary data.</text>
</comment>
<evidence type="ECO:0000259" key="1">
    <source>
        <dbReference type="Pfam" id="PF01425"/>
    </source>
</evidence>
<protein>
    <recommendedName>
        <fullName evidence="1">Amidase domain-containing protein</fullName>
    </recommendedName>
</protein>
<feature type="domain" description="Amidase" evidence="1">
    <location>
        <begin position="61"/>
        <end position="236"/>
    </location>
</feature>
<evidence type="ECO:0000313" key="2">
    <source>
        <dbReference type="EMBL" id="KAK9904266.1"/>
    </source>
</evidence>
<dbReference type="InterPro" id="IPR023631">
    <property type="entry name" value="Amidase_dom"/>
</dbReference>
<gene>
    <name evidence="2" type="ORF">WJX75_008073</name>
</gene>
<dbReference type="InterPro" id="IPR036928">
    <property type="entry name" value="AS_sf"/>
</dbReference>
<dbReference type="PANTHER" id="PTHR46310:SF7">
    <property type="entry name" value="AMIDASE 1"/>
    <property type="match status" value="1"/>
</dbReference>
<dbReference type="EMBL" id="JALJOT010000013">
    <property type="protein sequence ID" value="KAK9904266.1"/>
    <property type="molecule type" value="Genomic_DNA"/>
</dbReference>
<dbReference type="Proteomes" id="UP001491310">
    <property type="component" value="Unassembled WGS sequence"/>
</dbReference>
<dbReference type="PANTHER" id="PTHR46310">
    <property type="entry name" value="AMIDASE 1"/>
    <property type="match status" value="1"/>
</dbReference>
<dbReference type="Gene3D" id="3.90.1300.10">
    <property type="entry name" value="Amidase signature (AS) domain"/>
    <property type="match status" value="1"/>
</dbReference>
<evidence type="ECO:0000313" key="3">
    <source>
        <dbReference type="Proteomes" id="UP001491310"/>
    </source>
</evidence>
<dbReference type="SUPFAM" id="SSF75304">
    <property type="entry name" value="Amidase signature (AS) enzymes"/>
    <property type="match status" value="1"/>
</dbReference>
<reference evidence="2 3" key="1">
    <citation type="journal article" date="2024" name="Nat. Commun.">
        <title>Phylogenomics reveals the evolutionary origins of lichenization in chlorophyte algae.</title>
        <authorList>
            <person name="Puginier C."/>
            <person name="Libourel C."/>
            <person name="Otte J."/>
            <person name="Skaloud P."/>
            <person name="Haon M."/>
            <person name="Grisel S."/>
            <person name="Petersen M."/>
            <person name="Berrin J.G."/>
            <person name="Delaux P.M."/>
            <person name="Dal Grande F."/>
            <person name="Keller J."/>
        </authorList>
    </citation>
    <scope>NUCLEOTIDE SEQUENCE [LARGE SCALE GENOMIC DNA]</scope>
    <source>
        <strain evidence="2 3">SAG 216-7</strain>
    </source>
</reference>
<accession>A0ABR2YFK3</accession>
<sequence length="446" mass="46644">MQWSPAEAFCRPIPAFLPDKGFISTTIGSQFLSGLRTSAAMSCASRDSSNAFLPDGPEISGASEGPLQGLTFAAKDLYDVEGYVTGFGNPTWKETHEPAAATAPTIQALLSAGASLVGKTHMDELAYSLNGENFHYGTPVNPACPDRIPGGSSSGSVVAVGNGSVDIALGSDTGGSVRVPASYCGVVGLRPTHGRVSLEGACTLAASYDTGGFFARNAEVLRRAGDVLLDPATRSDVQLKRWLVAKDAFDLADGAASKAIFEAFQRDLPGVKALLGEPQEVTVAEVEGPGPLAEWNEIFRVSQGAEVWEALGEWVQRAQPQLGPGTKERFEMASQLTPEEVAQANKLRASITQHLEQLLGSDGVLAVPSAPGPAPLLNTPQQDLNAFRKRLISLTCIAGLSGLPQVSVPVAKVDGCPIGLGLIGPRGSDEALLRLTEQLEPLLCSE</sequence>
<keyword evidence="3" id="KW-1185">Reference proteome</keyword>
<proteinExistence type="predicted"/>